<keyword evidence="6 13" id="KW-0418">Kinase</keyword>
<evidence type="ECO:0000256" key="3">
    <source>
        <dbReference type="ARBA" id="ARBA00022553"/>
    </source>
</evidence>
<proteinExistence type="predicted"/>
<keyword evidence="8" id="KW-0902">Two-component regulatory system</keyword>
<evidence type="ECO:0000256" key="5">
    <source>
        <dbReference type="ARBA" id="ARBA00022741"/>
    </source>
</evidence>
<dbReference type="RefSeq" id="WP_139689063.1">
    <property type="nucleotide sequence ID" value="NZ_WEHW01000030.1"/>
</dbReference>
<dbReference type="AlphaFoldDB" id="A0AAI9SB72"/>
<dbReference type="Gene3D" id="3.40.190.10">
    <property type="entry name" value="Periplasmic binding protein-like II"/>
    <property type="match status" value="1"/>
</dbReference>
<dbReference type="Gene3D" id="1.10.287.130">
    <property type="match status" value="1"/>
</dbReference>
<keyword evidence="10" id="KW-0812">Transmembrane</keyword>
<dbReference type="InterPro" id="IPR004358">
    <property type="entry name" value="Sig_transdc_His_kin-like_C"/>
</dbReference>
<reference evidence="13 14" key="1">
    <citation type="submission" date="2019-10" db="EMBL/GenBank/DDBJ databases">
        <title>Genome diversity of Sutterella seckii.</title>
        <authorList>
            <person name="Chaplin A.V."/>
            <person name="Sokolova S.R."/>
            <person name="Mosin K.A."/>
            <person name="Ivanova E.L."/>
            <person name="Kochetkova T.O."/>
            <person name="Goltsov A.Y."/>
            <person name="Trofimov D.Y."/>
            <person name="Efimov B.A."/>
        </authorList>
    </citation>
    <scope>NUCLEOTIDE SEQUENCE [LARGE SCALE GENOMIC DNA]</scope>
    <source>
        <strain evidence="13 14">ASD3426</strain>
    </source>
</reference>
<dbReference type="PANTHER" id="PTHR43065:SF46">
    <property type="entry name" value="C4-DICARBOXYLATE TRANSPORT SENSOR PROTEIN DCTB"/>
    <property type="match status" value="1"/>
</dbReference>
<comment type="catalytic activity">
    <reaction evidence="1">
        <text>ATP + protein L-histidine = ADP + protein N-phospho-L-histidine.</text>
        <dbReference type="EC" id="2.7.13.3"/>
    </reaction>
</comment>
<evidence type="ECO:0000256" key="2">
    <source>
        <dbReference type="ARBA" id="ARBA00012438"/>
    </source>
</evidence>
<evidence type="ECO:0000313" key="14">
    <source>
        <dbReference type="Proteomes" id="UP000469462"/>
    </source>
</evidence>
<feature type="signal peptide" evidence="11">
    <location>
        <begin position="1"/>
        <end position="26"/>
    </location>
</feature>
<dbReference type="InterPro" id="IPR003594">
    <property type="entry name" value="HATPase_dom"/>
</dbReference>
<comment type="caution">
    <text evidence="13">The sequence shown here is derived from an EMBL/GenBank/DDBJ whole genome shotgun (WGS) entry which is preliminary data.</text>
</comment>
<sequence length="590" mass="65030">MTNAARQCRLIFLLLICLLLPALASAASEPTIRVGITPGGHEPEHVSVFTETKRALEAHFGKDRVSFETIHVDKLTEDVLANRLSFFISTAGLSRRMMNKGTKDLLTITSKRFPDPNHAYGSVFVVRADSPYRKLDDLRGRRLVANRPMGFYGYVAAMGELEARGYDHLGFFSKQIFLDAGSFSVLASLLRGEADAATVPSCFLEDNFPADAPERTALRILEPKPGIMPCRRSTVDYPNWTLSTAPGTSPELAREVMQILLNASAASYYRWSIATDFSAVDELYRNMKTGVYDVLKGWTLKGFWNEYRPWILAGAALLVLLALYSLLLKHLVSRRTAELTRALGRQLELQKEAAAAEERFESLQKVGLIGQMSSMIAHELRQPLSSLSAYIHGLLRLTERPDFDASAARDALFRMAAETQNAENIVNKVRAYARRKPSDKEHLDASEVVKQALTVFLACGRFSGRVLSEVEENLPIFADSMEIELAVLNLLRNAADALHADKTPRPEIRASANKIDGFCFIRISDNGSPLSEKKLQGLGTPLQSTKPSGLGLGLVLVRTIVENHGGKLLFEAGPKGGLSAVIQLPLEKSS</sequence>
<keyword evidence="4" id="KW-0808">Transferase</keyword>
<keyword evidence="9" id="KW-0175">Coiled coil</keyword>
<gene>
    <name evidence="13" type="ORF">GBM96_08045</name>
</gene>
<dbReference type="Pfam" id="PF00512">
    <property type="entry name" value="HisKA"/>
    <property type="match status" value="1"/>
</dbReference>
<keyword evidence="7" id="KW-0067">ATP-binding</keyword>
<dbReference type="SUPFAM" id="SSF47384">
    <property type="entry name" value="Homodimeric domain of signal transducing histidine kinase"/>
    <property type="match status" value="1"/>
</dbReference>
<evidence type="ECO:0000256" key="1">
    <source>
        <dbReference type="ARBA" id="ARBA00000085"/>
    </source>
</evidence>
<dbReference type="InterPro" id="IPR036890">
    <property type="entry name" value="HATPase_C_sf"/>
</dbReference>
<evidence type="ECO:0000256" key="6">
    <source>
        <dbReference type="ARBA" id="ARBA00022777"/>
    </source>
</evidence>
<dbReference type="SMART" id="SM00388">
    <property type="entry name" value="HisKA"/>
    <property type="match status" value="1"/>
</dbReference>
<dbReference type="InterPro" id="IPR005467">
    <property type="entry name" value="His_kinase_dom"/>
</dbReference>
<feature type="chain" id="PRO_5042483040" description="histidine kinase" evidence="11">
    <location>
        <begin position="27"/>
        <end position="590"/>
    </location>
</feature>
<dbReference type="GO" id="GO:0005524">
    <property type="term" value="F:ATP binding"/>
    <property type="evidence" value="ECO:0007669"/>
    <property type="project" value="UniProtKB-KW"/>
</dbReference>
<keyword evidence="10" id="KW-1133">Transmembrane helix</keyword>
<keyword evidence="3" id="KW-0597">Phosphoprotein</keyword>
<accession>A0AAI9SB72</accession>
<feature type="domain" description="Histidine kinase" evidence="12">
    <location>
        <begin position="375"/>
        <end position="588"/>
    </location>
</feature>
<dbReference type="InterPro" id="IPR036097">
    <property type="entry name" value="HisK_dim/P_sf"/>
</dbReference>
<evidence type="ECO:0000256" key="10">
    <source>
        <dbReference type="SAM" id="Phobius"/>
    </source>
</evidence>
<evidence type="ECO:0000256" key="7">
    <source>
        <dbReference type="ARBA" id="ARBA00022840"/>
    </source>
</evidence>
<feature type="coiled-coil region" evidence="9">
    <location>
        <begin position="339"/>
        <end position="366"/>
    </location>
</feature>
<dbReference type="EMBL" id="WEHW01000030">
    <property type="protein sequence ID" value="KAB7650722.1"/>
    <property type="molecule type" value="Genomic_DNA"/>
</dbReference>
<dbReference type="PROSITE" id="PS50109">
    <property type="entry name" value="HIS_KIN"/>
    <property type="match status" value="1"/>
</dbReference>
<organism evidence="13 14">
    <name type="scientific">Sutterella seckii</name>
    <dbReference type="NCBI Taxonomy" id="1944635"/>
    <lineage>
        <taxon>Bacteria</taxon>
        <taxon>Pseudomonadati</taxon>
        <taxon>Pseudomonadota</taxon>
        <taxon>Betaproteobacteria</taxon>
        <taxon>Burkholderiales</taxon>
        <taxon>Sutterellaceae</taxon>
        <taxon>Sutterella</taxon>
    </lineage>
</organism>
<keyword evidence="11" id="KW-0732">Signal</keyword>
<dbReference type="Gene3D" id="3.30.565.10">
    <property type="entry name" value="Histidine kinase-like ATPase, C-terminal domain"/>
    <property type="match status" value="1"/>
</dbReference>
<protein>
    <recommendedName>
        <fullName evidence="2">histidine kinase</fullName>
        <ecNumber evidence="2">2.7.13.3</ecNumber>
    </recommendedName>
</protein>
<dbReference type="GO" id="GO:0000155">
    <property type="term" value="F:phosphorelay sensor kinase activity"/>
    <property type="evidence" value="ECO:0007669"/>
    <property type="project" value="InterPro"/>
</dbReference>
<evidence type="ECO:0000256" key="9">
    <source>
        <dbReference type="SAM" id="Coils"/>
    </source>
</evidence>
<evidence type="ECO:0000313" key="13">
    <source>
        <dbReference type="EMBL" id="KAB7650722.1"/>
    </source>
</evidence>
<evidence type="ECO:0000259" key="12">
    <source>
        <dbReference type="PROSITE" id="PS50109"/>
    </source>
</evidence>
<dbReference type="PRINTS" id="PR00344">
    <property type="entry name" value="BCTRLSENSOR"/>
</dbReference>
<dbReference type="EC" id="2.7.13.3" evidence="2"/>
<feature type="transmembrane region" description="Helical" evidence="10">
    <location>
        <begin position="310"/>
        <end position="328"/>
    </location>
</feature>
<dbReference type="SUPFAM" id="SSF53850">
    <property type="entry name" value="Periplasmic binding protein-like II"/>
    <property type="match status" value="1"/>
</dbReference>
<evidence type="ECO:0000256" key="4">
    <source>
        <dbReference type="ARBA" id="ARBA00022679"/>
    </source>
</evidence>
<keyword evidence="5" id="KW-0547">Nucleotide-binding</keyword>
<dbReference type="Pfam" id="PF12974">
    <property type="entry name" value="Phosphonate-bd"/>
    <property type="match status" value="1"/>
</dbReference>
<evidence type="ECO:0000256" key="11">
    <source>
        <dbReference type="SAM" id="SignalP"/>
    </source>
</evidence>
<dbReference type="CDD" id="cd00082">
    <property type="entry name" value="HisKA"/>
    <property type="match status" value="1"/>
</dbReference>
<keyword evidence="10" id="KW-0472">Membrane</keyword>
<dbReference type="PANTHER" id="PTHR43065">
    <property type="entry name" value="SENSOR HISTIDINE KINASE"/>
    <property type="match status" value="1"/>
</dbReference>
<dbReference type="Proteomes" id="UP000469462">
    <property type="component" value="Unassembled WGS sequence"/>
</dbReference>
<keyword evidence="14" id="KW-1185">Reference proteome</keyword>
<dbReference type="InterPro" id="IPR003661">
    <property type="entry name" value="HisK_dim/P_dom"/>
</dbReference>
<evidence type="ECO:0000256" key="8">
    <source>
        <dbReference type="ARBA" id="ARBA00023012"/>
    </source>
</evidence>
<dbReference type="Pfam" id="PF02518">
    <property type="entry name" value="HATPase_c"/>
    <property type="match status" value="1"/>
</dbReference>
<name>A0AAI9SB72_9BURK</name>
<dbReference type="SMART" id="SM00387">
    <property type="entry name" value="HATPase_c"/>
    <property type="match status" value="1"/>
</dbReference>
<dbReference type="SUPFAM" id="SSF55874">
    <property type="entry name" value="ATPase domain of HSP90 chaperone/DNA topoisomerase II/histidine kinase"/>
    <property type="match status" value="1"/>
</dbReference>